<evidence type="ECO:0000256" key="4">
    <source>
        <dbReference type="ARBA" id="ARBA00022475"/>
    </source>
</evidence>
<name>A0ABW8TNK5_9CLOT</name>
<comment type="subcellular location">
    <subcellularLocation>
        <location evidence="1">Cell membrane</location>
        <topology evidence="1">Multi-pass membrane protein</topology>
    </subcellularLocation>
</comment>
<organism evidence="10 11">
    <name type="scientific">Clostridium neuense</name>
    <dbReference type="NCBI Taxonomy" id="1728934"/>
    <lineage>
        <taxon>Bacteria</taxon>
        <taxon>Bacillati</taxon>
        <taxon>Bacillota</taxon>
        <taxon>Clostridia</taxon>
        <taxon>Eubacteriales</taxon>
        <taxon>Clostridiaceae</taxon>
        <taxon>Clostridium</taxon>
    </lineage>
</organism>
<keyword evidence="4" id="KW-1003">Cell membrane</keyword>
<dbReference type="InterPro" id="IPR051449">
    <property type="entry name" value="ABC-2_transporter_component"/>
</dbReference>
<dbReference type="EMBL" id="JBJIAA010000025">
    <property type="protein sequence ID" value="MFL0253085.1"/>
    <property type="molecule type" value="Genomic_DNA"/>
</dbReference>
<feature type="transmembrane region" description="Helical" evidence="8">
    <location>
        <begin position="350"/>
        <end position="372"/>
    </location>
</feature>
<keyword evidence="5 8" id="KW-0812">Transmembrane</keyword>
<evidence type="ECO:0000256" key="6">
    <source>
        <dbReference type="ARBA" id="ARBA00022989"/>
    </source>
</evidence>
<comment type="similarity">
    <text evidence="2">Belongs to the ABC-2 integral membrane protein family.</text>
</comment>
<dbReference type="RefSeq" id="WP_406789748.1">
    <property type="nucleotide sequence ID" value="NZ_JBJIAA010000025.1"/>
</dbReference>
<evidence type="ECO:0000256" key="2">
    <source>
        <dbReference type="ARBA" id="ARBA00007783"/>
    </source>
</evidence>
<evidence type="ECO:0000256" key="8">
    <source>
        <dbReference type="SAM" id="Phobius"/>
    </source>
</evidence>
<dbReference type="Pfam" id="PF12698">
    <property type="entry name" value="ABC2_membrane_3"/>
    <property type="match status" value="1"/>
</dbReference>
<accession>A0ABW8TNK5</accession>
<proteinExistence type="inferred from homology"/>
<dbReference type="Gene3D" id="3.40.1710.10">
    <property type="entry name" value="abc type-2 transporter like domain"/>
    <property type="match status" value="1"/>
</dbReference>
<gene>
    <name evidence="10" type="ORF">ACJDT4_22020</name>
</gene>
<keyword evidence="11" id="KW-1185">Reference proteome</keyword>
<keyword evidence="7 8" id="KW-0472">Membrane</keyword>
<evidence type="ECO:0000256" key="7">
    <source>
        <dbReference type="ARBA" id="ARBA00023136"/>
    </source>
</evidence>
<dbReference type="PANTHER" id="PTHR30294">
    <property type="entry name" value="MEMBRANE COMPONENT OF ABC TRANSPORTER YHHJ-RELATED"/>
    <property type="match status" value="1"/>
</dbReference>
<dbReference type="Proteomes" id="UP001623592">
    <property type="component" value="Unassembled WGS sequence"/>
</dbReference>
<dbReference type="PANTHER" id="PTHR30294:SF45">
    <property type="entry name" value="LINEARMYCIN RESISTANCE PERMEASE PROTEIN LNRN"/>
    <property type="match status" value="1"/>
</dbReference>
<evidence type="ECO:0000256" key="3">
    <source>
        <dbReference type="ARBA" id="ARBA00022448"/>
    </source>
</evidence>
<feature type="transmembrane region" description="Helical" evidence="8">
    <location>
        <begin position="21"/>
        <end position="40"/>
    </location>
</feature>
<reference evidence="10 11" key="1">
    <citation type="submission" date="2024-11" db="EMBL/GenBank/DDBJ databases">
        <authorList>
            <person name="Heng Y.C."/>
            <person name="Lim A.C.H."/>
            <person name="Lee J.K.Y."/>
            <person name="Kittelmann S."/>
        </authorList>
    </citation>
    <scope>NUCLEOTIDE SEQUENCE [LARGE SCALE GENOMIC DNA]</scope>
    <source>
        <strain evidence="10 11">WILCCON 0114</strain>
    </source>
</reference>
<protein>
    <submittedName>
        <fullName evidence="10">ABC transporter permease</fullName>
    </submittedName>
</protein>
<evidence type="ECO:0000313" key="11">
    <source>
        <dbReference type="Proteomes" id="UP001623592"/>
    </source>
</evidence>
<evidence type="ECO:0000256" key="1">
    <source>
        <dbReference type="ARBA" id="ARBA00004651"/>
    </source>
</evidence>
<evidence type="ECO:0000313" key="10">
    <source>
        <dbReference type="EMBL" id="MFL0253085.1"/>
    </source>
</evidence>
<feature type="domain" description="ABC transmembrane type-2" evidence="9">
    <location>
        <begin position="152"/>
        <end position="375"/>
    </location>
</feature>
<dbReference type="InterPro" id="IPR047817">
    <property type="entry name" value="ABC2_TM_bact-type"/>
</dbReference>
<comment type="caution">
    <text evidence="10">The sequence shown here is derived from an EMBL/GenBank/DDBJ whole genome shotgun (WGS) entry which is preliminary data.</text>
</comment>
<keyword evidence="6 8" id="KW-1133">Transmembrane helix</keyword>
<evidence type="ECO:0000259" key="9">
    <source>
        <dbReference type="PROSITE" id="PS51012"/>
    </source>
</evidence>
<dbReference type="InterPro" id="IPR013525">
    <property type="entry name" value="ABC2_TM"/>
</dbReference>
<sequence>MVKDILWLMLNTFKISFSKKINLIGIIIIPICAILLSIMVSTKSSSNPIDVGILDNDKSSMSKDFVKNIKSQDDFNIILVSEKDGENKLTAGDIDCNVIIPKGFEKSIYDNRIKKLYIKSLKGSSATAWVDNYTNIYLNNIMDTFKASGNNINVFNKIYKNSKVKALELNIEKVKNKAADKEITSRSIGFFIMIVMMNASISCGFILKEKKNRAYLRIRSSKVSSKSYVLANIFAGLVVAAVQIFAALIIMVGIFKINTYVQFWQLFIILLCFAISAVGLGILIVSFCKNSNSANYAITLIITPSCMVGGCFIPTNLMPETIQKISYFLPQKWTIDAIEKLQNGSSFASISSYILVILAFAVTFFIIAAYGFSRDQNVKIFE</sequence>
<feature type="transmembrane region" description="Helical" evidence="8">
    <location>
        <begin position="228"/>
        <end position="257"/>
    </location>
</feature>
<evidence type="ECO:0000256" key="5">
    <source>
        <dbReference type="ARBA" id="ARBA00022692"/>
    </source>
</evidence>
<feature type="transmembrane region" description="Helical" evidence="8">
    <location>
        <begin position="188"/>
        <end position="207"/>
    </location>
</feature>
<dbReference type="PROSITE" id="PS51012">
    <property type="entry name" value="ABC_TM2"/>
    <property type="match status" value="1"/>
</dbReference>
<keyword evidence="3" id="KW-0813">Transport</keyword>
<feature type="transmembrane region" description="Helical" evidence="8">
    <location>
        <begin position="263"/>
        <end position="285"/>
    </location>
</feature>
<feature type="transmembrane region" description="Helical" evidence="8">
    <location>
        <begin position="297"/>
        <end position="317"/>
    </location>
</feature>